<dbReference type="InterPro" id="IPR014781">
    <property type="entry name" value="Anthrax_toxin_lethal/edema_N/C"/>
</dbReference>
<dbReference type="Pfam" id="PF07737">
    <property type="entry name" value="ATLF"/>
    <property type="match status" value="1"/>
</dbReference>
<dbReference type="PROSITE" id="PS51995">
    <property type="entry name" value="ATLF"/>
    <property type="match status" value="1"/>
</dbReference>
<dbReference type="EMBL" id="JACCBX010000003">
    <property type="protein sequence ID" value="NYE04688.1"/>
    <property type="molecule type" value="Genomic_DNA"/>
</dbReference>
<protein>
    <recommendedName>
        <fullName evidence="4">ATLF-like domain-containing protein</fullName>
    </recommendedName>
</protein>
<reference evidence="6" key="1">
    <citation type="submission" date="2020-07" db="EMBL/GenBank/DDBJ databases">
        <authorList>
            <person name="Partida-Martinez L."/>
            <person name="Huntemann M."/>
            <person name="Clum A."/>
            <person name="Wang J."/>
            <person name="Palaniappan K."/>
            <person name="Ritter S."/>
            <person name="Chen I.-M."/>
            <person name="Stamatis D."/>
            <person name="Reddy T."/>
            <person name="O'Malley R."/>
            <person name="Daum C."/>
            <person name="Shapiro N."/>
            <person name="Ivanova N."/>
            <person name="Kyrpides N."/>
            <person name="Woyke T."/>
        </authorList>
    </citation>
    <scope>NUCLEOTIDE SEQUENCE [LARGE SCALE GENOMIC DNA]</scope>
    <source>
        <strain evidence="6">AT2.8</strain>
    </source>
</reference>
<comment type="subcellular location">
    <subcellularLocation>
        <location evidence="1">Secreted</location>
    </subcellularLocation>
</comment>
<proteinExistence type="predicted"/>
<dbReference type="SUPFAM" id="SSF55486">
    <property type="entry name" value="Metalloproteases ('zincins'), catalytic domain"/>
    <property type="match status" value="1"/>
</dbReference>
<dbReference type="InterPro" id="IPR024079">
    <property type="entry name" value="MetalloPept_cat_dom_sf"/>
</dbReference>
<comment type="caution">
    <text evidence="5">The sequence shown here is derived from an EMBL/GenBank/DDBJ whole genome shotgun (WGS) entry which is preliminary data.</text>
</comment>
<dbReference type="Gene3D" id="3.40.390.10">
    <property type="entry name" value="Collagenase (Catalytic Domain)"/>
    <property type="match status" value="1"/>
</dbReference>
<sequence>MRKWVVSSIIAGLFLSMITTSQASFDSIKLGDYPRNSELYQFINNESNLEQLNEMILLPKSLFDEKAAAGIITRISNLPEALLEKINDQDITLKLFIGKLTDNQTARYLAGQIPRGYNSQTTWDEVPGIGGSQVVLVKIGSSEKGKGHGSVNLELHEIAHSIDHLVFQNVSKSKEFQLIWEEERGILFPGNSYFILHAEEYFAETFAMYYLNEETKVQLEKLAPQTYDFFQRLH</sequence>
<organism evidence="5 6">
    <name type="scientific">Neobacillus niacini</name>
    <dbReference type="NCBI Taxonomy" id="86668"/>
    <lineage>
        <taxon>Bacteria</taxon>
        <taxon>Bacillati</taxon>
        <taxon>Bacillota</taxon>
        <taxon>Bacilli</taxon>
        <taxon>Bacillales</taxon>
        <taxon>Bacillaceae</taxon>
        <taxon>Neobacillus</taxon>
    </lineage>
</organism>
<accession>A0A852TB48</accession>
<keyword evidence="3" id="KW-0732">Signal</keyword>
<evidence type="ECO:0000256" key="2">
    <source>
        <dbReference type="ARBA" id="ARBA00022525"/>
    </source>
</evidence>
<dbReference type="GO" id="GO:0008237">
    <property type="term" value="F:metallopeptidase activity"/>
    <property type="evidence" value="ECO:0007669"/>
    <property type="project" value="InterPro"/>
</dbReference>
<dbReference type="Proteomes" id="UP000548423">
    <property type="component" value="Unassembled WGS sequence"/>
</dbReference>
<dbReference type="CDD" id="cd20183">
    <property type="entry name" value="M34_PPEP"/>
    <property type="match status" value="1"/>
</dbReference>
<feature type="domain" description="ATLF-like" evidence="4">
    <location>
        <begin position="49"/>
        <end position="234"/>
    </location>
</feature>
<dbReference type="GO" id="GO:0005576">
    <property type="term" value="C:extracellular region"/>
    <property type="evidence" value="ECO:0007669"/>
    <property type="project" value="UniProtKB-SubCell"/>
</dbReference>
<evidence type="ECO:0000256" key="3">
    <source>
        <dbReference type="SAM" id="SignalP"/>
    </source>
</evidence>
<feature type="signal peptide" evidence="3">
    <location>
        <begin position="1"/>
        <end position="23"/>
    </location>
</feature>
<dbReference type="AlphaFoldDB" id="A0A852TB48"/>
<evidence type="ECO:0000313" key="6">
    <source>
        <dbReference type="Proteomes" id="UP000548423"/>
    </source>
</evidence>
<keyword evidence="2" id="KW-0964">Secreted</keyword>
<dbReference type="InterPro" id="IPR047568">
    <property type="entry name" value="ATLF-like_dom"/>
</dbReference>
<name>A0A852TB48_9BACI</name>
<reference evidence="6" key="2">
    <citation type="submission" date="2020-08" db="EMBL/GenBank/DDBJ databases">
        <title>The Agave Microbiome: Exploring the role of microbial communities in plant adaptations to desert environments.</title>
        <authorList>
            <person name="Partida-Martinez L.P."/>
        </authorList>
    </citation>
    <scope>NUCLEOTIDE SEQUENCE [LARGE SCALE GENOMIC DNA]</scope>
    <source>
        <strain evidence="6">AT2.8</strain>
    </source>
</reference>
<gene>
    <name evidence="5" type="ORF">F4694_001437</name>
</gene>
<evidence type="ECO:0000256" key="1">
    <source>
        <dbReference type="ARBA" id="ARBA00004613"/>
    </source>
</evidence>
<evidence type="ECO:0000259" key="4">
    <source>
        <dbReference type="PROSITE" id="PS51995"/>
    </source>
</evidence>
<feature type="chain" id="PRO_5032541591" description="ATLF-like domain-containing protein" evidence="3">
    <location>
        <begin position="24"/>
        <end position="234"/>
    </location>
</feature>
<evidence type="ECO:0000313" key="5">
    <source>
        <dbReference type="EMBL" id="NYE04688.1"/>
    </source>
</evidence>